<dbReference type="SMART" id="SM00129">
    <property type="entry name" value="KISc"/>
    <property type="match status" value="1"/>
</dbReference>
<dbReference type="EMBL" id="KZ994961">
    <property type="protein sequence ID" value="RKO91664.1"/>
    <property type="molecule type" value="Genomic_DNA"/>
</dbReference>
<dbReference type="GO" id="GO:0005524">
    <property type="term" value="F:ATP binding"/>
    <property type="evidence" value="ECO:0007669"/>
    <property type="project" value="UniProtKB-UniRule"/>
</dbReference>
<dbReference type="InterPro" id="IPR001752">
    <property type="entry name" value="Kinesin_motor_dom"/>
</dbReference>
<evidence type="ECO:0000259" key="2">
    <source>
        <dbReference type="PROSITE" id="PS50067"/>
    </source>
</evidence>
<dbReference type="GO" id="GO:0007018">
    <property type="term" value="P:microtubule-based movement"/>
    <property type="evidence" value="ECO:0007669"/>
    <property type="project" value="InterPro"/>
</dbReference>
<keyword evidence="1" id="KW-0505">Motor protein</keyword>
<sequence length="179" mass="19106">MTLVFEDSSTQEEVYNAIEASIQGTPPSAGGQLALEEPATGAAMSGATTLTPIASILLGYNITIFGYGQKGSGKTYTMMGNRQQKGLIPRLVENIFNFIALSMKNINVTVSYMEIYQEEVNDLLTGELDGGDQSVLNIQEQNGVPIVVGLKEVQVTSAGKIYELMAKGDRARATSSTSN</sequence>
<dbReference type="InterPro" id="IPR027417">
    <property type="entry name" value="P-loop_NTPase"/>
</dbReference>
<evidence type="ECO:0000313" key="4">
    <source>
        <dbReference type="Proteomes" id="UP000269721"/>
    </source>
</evidence>
<evidence type="ECO:0000313" key="3">
    <source>
        <dbReference type="EMBL" id="RKO91664.1"/>
    </source>
</evidence>
<dbReference type="SUPFAM" id="SSF52540">
    <property type="entry name" value="P-loop containing nucleoside triphosphate hydrolases"/>
    <property type="match status" value="1"/>
</dbReference>
<evidence type="ECO:0000256" key="1">
    <source>
        <dbReference type="PROSITE-ProRule" id="PRU00283"/>
    </source>
</evidence>
<reference evidence="4" key="1">
    <citation type="journal article" date="2018" name="Nat. Microbiol.">
        <title>Leveraging single-cell genomics to expand the fungal tree of life.</title>
        <authorList>
            <person name="Ahrendt S.R."/>
            <person name="Quandt C.A."/>
            <person name="Ciobanu D."/>
            <person name="Clum A."/>
            <person name="Salamov A."/>
            <person name="Andreopoulos B."/>
            <person name="Cheng J.F."/>
            <person name="Woyke T."/>
            <person name="Pelin A."/>
            <person name="Henrissat B."/>
            <person name="Reynolds N.K."/>
            <person name="Benny G.L."/>
            <person name="Smith M.E."/>
            <person name="James T.Y."/>
            <person name="Grigoriev I.V."/>
        </authorList>
    </citation>
    <scope>NUCLEOTIDE SEQUENCE [LARGE SCALE GENOMIC DNA]</scope>
</reference>
<dbReference type="InterPro" id="IPR027640">
    <property type="entry name" value="Kinesin-like_fam"/>
</dbReference>
<keyword evidence="1" id="KW-0547">Nucleotide-binding</keyword>
<dbReference type="PROSITE" id="PS50067">
    <property type="entry name" value="KINESIN_MOTOR_2"/>
    <property type="match status" value="1"/>
</dbReference>
<keyword evidence="1" id="KW-0067">ATP-binding</keyword>
<dbReference type="Pfam" id="PF00225">
    <property type="entry name" value="Kinesin"/>
    <property type="match status" value="1"/>
</dbReference>
<name>A0A4P9WG57_9FUNG</name>
<dbReference type="InterPro" id="IPR036961">
    <property type="entry name" value="Kinesin_motor_dom_sf"/>
</dbReference>
<dbReference type="GO" id="GO:0008017">
    <property type="term" value="F:microtubule binding"/>
    <property type="evidence" value="ECO:0007669"/>
    <property type="project" value="InterPro"/>
</dbReference>
<dbReference type="GO" id="GO:0005871">
    <property type="term" value="C:kinesin complex"/>
    <property type="evidence" value="ECO:0007669"/>
    <property type="project" value="TreeGrafter"/>
</dbReference>
<feature type="domain" description="Kinesin motor" evidence="2">
    <location>
        <begin position="1"/>
        <end position="179"/>
    </location>
</feature>
<dbReference type="OrthoDB" id="3176171at2759"/>
<dbReference type="GO" id="GO:0016887">
    <property type="term" value="F:ATP hydrolysis activity"/>
    <property type="evidence" value="ECO:0007669"/>
    <property type="project" value="TreeGrafter"/>
</dbReference>
<dbReference type="Gene3D" id="3.40.850.10">
    <property type="entry name" value="Kinesin motor domain"/>
    <property type="match status" value="1"/>
</dbReference>
<protein>
    <submittedName>
        <fullName evidence="3">Kinesin motor domain-containing protein</fullName>
    </submittedName>
</protein>
<proteinExistence type="inferred from homology"/>
<keyword evidence="4" id="KW-1185">Reference proteome</keyword>
<dbReference type="PANTHER" id="PTHR24115">
    <property type="entry name" value="KINESIN-RELATED"/>
    <property type="match status" value="1"/>
</dbReference>
<dbReference type="Proteomes" id="UP000269721">
    <property type="component" value="Unassembled WGS sequence"/>
</dbReference>
<gene>
    <name evidence="3" type="ORF">BDK51DRAFT_43011</name>
</gene>
<dbReference type="GO" id="GO:0003777">
    <property type="term" value="F:microtubule motor activity"/>
    <property type="evidence" value="ECO:0007669"/>
    <property type="project" value="InterPro"/>
</dbReference>
<accession>A0A4P9WG57</accession>
<dbReference type="GO" id="GO:0005874">
    <property type="term" value="C:microtubule"/>
    <property type="evidence" value="ECO:0007669"/>
    <property type="project" value="TreeGrafter"/>
</dbReference>
<feature type="binding site" evidence="1">
    <location>
        <begin position="68"/>
        <end position="75"/>
    </location>
    <ligand>
        <name>ATP</name>
        <dbReference type="ChEBI" id="CHEBI:30616"/>
    </ligand>
</feature>
<organism evidence="3 4">
    <name type="scientific">Blyttiomyces helicus</name>
    <dbReference type="NCBI Taxonomy" id="388810"/>
    <lineage>
        <taxon>Eukaryota</taxon>
        <taxon>Fungi</taxon>
        <taxon>Fungi incertae sedis</taxon>
        <taxon>Chytridiomycota</taxon>
        <taxon>Chytridiomycota incertae sedis</taxon>
        <taxon>Chytridiomycetes</taxon>
        <taxon>Chytridiomycetes incertae sedis</taxon>
        <taxon>Blyttiomyces</taxon>
    </lineage>
</organism>
<comment type="similarity">
    <text evidence="1">Belongs to the TRAFAC class myosin-kinesin ATPase superfamily. Kinesin family.</text>
</comment>
<dbReference type="AlphaFoldDB" id="A0A4P9WG57"/>